<gene>
    <name evidence="1" type="ORF">KS407_01685</name>
</gene>
<sequence>MKKWLILFSIILAIIIPLLWWHQLVPVPSGVYPEKHTGVVVLDMEDDVDVITYELPVRWIKTHPWESRPTLKNIQLIDSDNDIISKTKGEMSIHVNDHDNKWHERNIPAVIEIPINGERLVRETTHVTTSIDSMKEHYFLKQLNMTYKGEEVSFPMENTYKLVPISNLSANTTSNTWNIEGAIQVLDDLHTEGFIYHLSGPVNAVLEDILFWLPGMNDDYHENEILYSFEGSERYWDQPSEFKGDPIELPLTLETGELLLYFPFTEEIVEEIKDSLYRSMPFLKMNDGGLKYYTGISGMDSGLFDRGEKWENHLIMPK</sequence>
<organism evidence="1 2">
    <name type="scientific">Evansella alkalicola</name>
    <dbReference type="NCBI Taxonomy" id="745819"/>
    <lineage>
        <taxon>Bacteria</taxon>
        <taxon>Bacillati</taxon>
        <taxon>Bacillota</taxon>
        <taxon>Bacilli</taxon>
        <taxon>Bacillales</taxon>
        <taxon>Bacillaceae</taxon>
        <taxon>Evansella</taxon>
    </lineage>
</organism>
<proteinExistence type="predicted"/>
<accession>A0ABS6JNU2</accession>
<dbReference type="Proteomes" id="UP000790580">
    <property type="component" value="Unassembled WGS sequence"/>
</dbReference>
<keyword evidence="2" id="KW-1185">Reference proteome</keyword>
<comment type="caution">
    <text evidence="1">The sequence shown here is derived from an EMBL/GenBank/DDBJ whole genome shotgun (WGS) entry which is preliminary data.</text>
</comment>
<evidence type="ECO:0000313" key="1">
    <source>
        <dbReference type="EMBL" id="MBU9720153.1"/>
    </source>
</evidence>
<protein>
    <submittedName>
        <fullName evidence="1">Uncharacterized protein</fullName>
    </submittedName>
</protein>
<evidence type="ECO:0000313" key="2">
    <source>
        <dbReference type="Proteomes" id="UP000790580"/>
    </source>
</evidence>
<name>A0ABS6JNU2_9BACI</name>
<reference evidence="1 2" key="1">
    <citation type="submission" date="2021-06" db="EMBL/GenBank/DDBJ databases">
        <title>Bacillus sp. RD4P76, an endophyte from a halophyte.</title>
        <authorList>
            <person name="Sun J.-Q."/>
        </authorList>
    </citation>
    <scope>NUCLEOTIDE SEQUENCE [LARGE SCALE GENOMIC DNA]</scope>
    <source>
        <strain evidence="1 2">JCM 17098</strain>
    </source>
</reference>
<dbReference type="EMBL" id="JAHQCR010000013">
    <property type="protein sequence ID" value="MBU9720153.1"/>
    <property type="molecule type" value="Genomic_DNA"/>
</dbReference>
<dbReference type="RefSeq" id="WP_088075582.1">
    <property type="nucleotide sequence ID" value="NZ_JAHQCR010000013.1"/>
</dbReference>